<evidence type="ECO:0000313" key="3">
    <source>
        <dbReference type="Proteomes" id="UP001488805"/>
    </source>
</evidence>
<evidence type="ECO:0000313" key="2">
    <source>
        <dbReference type="EMBL" id="KAK9524092.1"/>
    </source>
</evidence>
<dbReference type="AlphaFoldDB" id="A0AAW1EPJ8"/>
<accession>A0AAW1EPJ8</accession>
<gene>
    <name evidence="2" type="ORF">VZT92_017959</name>
</gene>
<reference evidence="2 3" key="1">
    <citation type="journal article" date="2024" name="Genome Biol. Evol.">
        <title>Chromosome-level genome assembly of the viviparous eelpout Zoarces viviparus.</title>
        <authorList>
            <person name="Fuhrmann N."/>
            <person name="Brasseur M.V."/>
            <person name="Bakowski C.E."/>
            <person name="Podsiadlowski L."/>
            <person name="Prost S."/>
            <person name="Krehenwinkel H."/>
            <person name="Mayer C."/>
        </authorList>
    </citation>
    <scope>NUCLEOTIDE SEQUENCE [LARGE SCALE GENOMIC DNA]</scope>
    <source>
        <strain evidence="2">NO-MEL_2022_Ind0_liver</strain>
    </source>
</reference>
<dbReference type="Proteomes" id="UP001488805">
    <property type="component" value="Unassembled WGS sequence"/>
</dbReference>
<feature type="compositionally biased region" description="Basic residues" evidence="1">
    <location>
        <begin position="63"/>
        <end position="73"/>
    </location>
</feature>
<sequence length="73" mass="8093">MSKVCELVVTRVTFICFCPRAALQIRSRSSSRPSRATLVVSGPAVKQHQTPPAGTEDQDHSPPRPRHLHPRPL</sequence>
<evidence type="ECO:0008006" key="4">
    <source>
        <dbReference type="Google" id="ProtNLM"/>
    </source>
</evidence>
<name>A0AAW1EPJ8_ZOAVI</name>
<protein>
    <recommendedName>
        <fullName evidence="4">Secreted protein</fullName>
    </recommendedName>
</protein>
<organism evidence="2 3">
    <name type="scientific">Zoarces viviparus</name>
    <name type="common">Viviparous eelpout</name>
    <name type="synonym">Blennius viviparus</name>
    <dbReference type="NCBI Taxonomy" id="48416"/>
    <lineage>
        <taxon>Eukaryota</taxon>
        <taxon>Metazoa</taxon>
        <taxon>Chordata</taxon>
        <taxon>Craniata</taxon>
        <taxon>Vertebrata</taxon>
        <taxon>Euteleostomi</taxon>
        <taxon>Actinopterygii</taxon>
        <taxon>Neopterygii</taxon>
        <taxon>Teleostei</taxon>
        <taxon>Neoteleostei</taxon>
        <taxon>Acanthomorphata</taxon>
        <taxon>Eupercaria</taxon>
        <taxon>Perciformes</taxon>
        <taxon>Cottioidei</taxon>
        <taxon>Zoarcales</taxon>
        <taxon>Zoarcidae</taxon>
        <taxon>Zoarcinae</taxon>
        <taxon>Zoarces</taxon>
    </lineage>
</organism>
<dbReference type="EMBL" id="JBCEZU010000156">
    <property type="protein sequence ID" value="KAK9524092.1"/>
    <property type="molecule type" value="Genomic_DNA"/>
</dbReference>
<keyword evidence="3" id="KW-1185">Reference proteome</keyword>
<feature type="region of interest" description="Disordered" evidence="1">
    <location>
        <begin position="28"/>
        <end position="73"/>
    </location>
</feature>
<comment type="caution">
    <text evidence="2">The sequence shown here is derived from an EMBL/GenBank/DDBJ whole genome shotgun (WGS) entry which is preliminary data.</text>
</comment>
<proteinExistence type="predicted"/>
<evidence type="ECO:0000256" key="1">
    <source>
        <dbReference type="SAM" id="MobiDB-lite"/>
    </source>
</evidence>